<dbReference type="PROSITE" id="PS50206">
    <property type="entry name" value="RHODANESE_3"/>
    <property type="match status" value="1"/>
</dbReference>
<dbReference type="Pfam" id="PF00581">
    <property type="entry name" value="Rhodanese"/>
    <property type="match status" value="1"/>
</dbReference>
<accession>A0A7C3WHQ3</accession>
<protein>
    <submittedName>
        <fullName evidence="3">Rhodanese-like domain-containing protein</fullName>
    </submittedName>
</protein>
<feature type="domain" description="Rhodanese" evidence="2">
    <location>
        <begin position="67"/>
        <end position="175"/>
    </location>
</feature>
<dbReference type="InterPro" id="IPR036873">
    <property type="entry name" value="Rhodanese-like_dom_sf"/>
</dbReference>
<name>A0A7C3WHQ3_9BACT</name>
<feature type="signal peptide" evidence="1">
    <location>
        <begin position="1"/>
        <end position="27"/>
    </location>
</feature>
<keyword evidence="1" id="KW-0732">Signal</keyword>
<feature type="chain" id="PRO_5027812280" evidence="1">
    <location>
        <begin position="28"/>
        <end position="177"/>
    </location>
</feature>
<dbReference type="EMBL" id="DSRP01000182">
    <property type="protein sequence ID" value="HGG91823.1"/>
    <property type="molecule type" value="Genomic_DNA"/>
</dbReference>
<dbReference type="CDD" id="cd00158">
    <property type="entry name" value="RHOD"/>
    <property type="match status" value="1"/>
</dbReference>
<dbReference type="SUPFAM" id="SSF52821">
    <property type="entry name" value="Rhodanese/Cell cycle control phosphatase"/>
    <property type="match status" value="1"/>
</dbReference>
<sequence>MSKRVFLSLIPVLALVMALAVARTSQAKDMFEEEVDKEALSVKLAREAVKGGYPLMTVAELKAAMDAKKPMLIVDTMPYEASYKKEHVPGAVAFEFPIEPMPEWDAAKTGGKTVKDFEALLGPDKNRALVFYCGFVKCTRSDNGALWAKKLGYTNVVRFPGGIYAWKGAGYPVEAVK</sequence>
<comment type="caution">
    <text evidence="3">The sequence shown here is derived from an EMBL/GenBank/DDBJ whole genome shotgun (WGS) entry which is preliminary data.</text>
</comment>
<dbReference type="InterPro" id="IPR001763">
    <property type="entry name" value="Rhodanese-like_dom"/>
</dbReference>
<proteinExistence type="predicted"/>
<evidence type="ECO:0000313" key="3">
    <source>
        <dbReference type="EMBL" id="HGG91823.1"/>
    </source>
</evidence>
<evidence type="ECO:0000259" key="2">
    <source>
        <dbReference type="PROSITE" id="PS50206"/>
    </source>
</evidence>
<dbReference type="SMART" id="SM00450">
    <property type="entry name" value="RHOD"/>
    <property type="match status" value="1"/>
</dbReference>
<dbReference type="AlphaFoldDB" id="A0A7C3WHQ3"/>
<dbReference type="Gene3D" id="3.40.250.10">
    <property type="entry name" value="Rhodanese-like domain"/>
    <property type="match status" value="1"/>
</dbReference>
<evidence type="ECO:0000256" key="1">
    <source>
        <dbReference type="SAM" id="SignalP"/>
    </source>
</evidence>
<organism evidence="3">
    <name type="scientific">Fundidesulfovibrio putealis</name>
    <dbReference type="NCBI Taxonomy" id="270496"/>
    <lineage>
        <taxon>Bacteria</taxon>
        <taxon>Pseudomonadati</taxon>
        <taxon>Thermodesulfobacteriota</taxon>
        <taxon>Desulfovibrionia</taxon>
        <taxon>Desulfovibrionales</taxon>
        <taxon>Desulfovibrionaceae</taxon>
        <taxon>Fundidesulfovibrio</taxon>
    </lineage>
</organism>
<gene>
    <name evidence="3" type="ORF">ENR59_02580</name>
</gene>
<reference evidence="3" key="1">
    <citation type="journal article" date="2020" name="mSystems">
        <title>Genome- and Community-Level Interaction Insights into Carbon Utilization and Element Cycling Functions of Hydrothermarchaeota in Hydrothermal Sediment.</title>
        <authorList>
            <person name="Zhou Z."/>
            <person name="Liu Y."/>
            <person name="Xu W."/>
            <person name="Pan J."/>
            <person name="Luo Z.H."/>
            <person name="Li M."/>
        </authorList>
    </citation>
    <scope>NUCLEOTIDE SEQUENCE [LARGE SCALE GENOMIC DNA]</scope>
    <source>
        <strain evidence="3">SpSt-413</strain>
    </source>
</reference>